<proteinExistence type="predicted"/>
<dbReference type="AlphaFoldDB" id="A0AAD7FJ13"/>
<sequence>MVETLVHDTRELKEETRDLKQRRSRSPAWEGPQAQDEVPAEPFYCHCADDSDDSSIDPSLRDGSPSEFPTDTDTEVTDLEAGGGEENTGELPPNEKTVLQAYVTKAFRRICNVKGNEWPDPSFIRTNPITQETYPTPFFPFDASDARNARICRIVAEQVINELAKPERWPKGLKHHPDAEVIEQMPKRSFVVLKQGDSSVFGYKSENVLKLADEYVAEHNIDIVFLQNLLDAEFFSDEASGPEDETNETAAAWKVRMAALLQMPLDPSALEKIHFLEVLAPAWRTDLYSDVIHKFQQLWYDSLSERQKVAIKYHRVHTNRTSPRIPAYAPYNFGISEEWLKQNRLDRGKRNLLKTWGKYPEPEDSGFAHWVTSQEGQRN</sequence>
<feature type="region of interest" description="Disordered" evidence="1">
    <location>
        <begin position="1"/>
        <end position="94"/>
    </location>
</feature>
<protein>
    <submittedName>
        <fullName evidence="2">Uncharacterized protein</fullName>
    </submittedName>
</protein>
<evidence type="ECO:0000256" key="1">
    <source>
        <dbReference type="SAM" id="MobiDB-lite"/>
    </source>
</evidence>
<name>A0AAD7FJ13_MYCRO</name>
<keyword evidence="3" id="KW-1185">Reference proteome</keyword>
<gene>
    <name evidence="2" type="ORF">B0H17DRAFT_1218507</name>
</gene>
<reference evidence="2" key="1">
    <citation type="submission" date="2023-03" db="EMBL/GenBank/DDBJ databases">
        <title>Massive genome expansion in bonnet fungi (Mycena s.s.) driven by repeated elements and novel gene families across ecological guilds.</title>
        <authorList>
            <consortium name="Lawrence Berkeley National Laboratory"/>
            <person name="Harder C.B."/>
            <person name="Miyauchi S."/>
            <person name="Viragh M."/>
            <person name="Kuo A."/>
            <person name="Thoen E."/>
            <person name="Andreopoulos B."/>
            <person name="Lu D."/>
            <person name="Skrede I."/>
            <person name="Drula E."/>
            <person name="Henrissat B."/>
            <person name="Morin E."/>
            <person name="Kohler A."/>
            <person name="Barry K."/>
            <person name="LaButti K."/>
            <person name="Morin E."/>
            <person name="Salamov A."/>
            <person name="Lipzen A."/>
            <person name="Mereny Z."/>
            <person name="Hegedus B."/>
            <person name="Baldrian P."/>
            <person name="Stursova M."/>
            <person name="Weitz H."/>
            <person name="Taylor A."/>
            <person name="Grigoriev I.V."/>
            <person name="Nagy L.G."/>
            <person name="Martin F."/>
            <person name="Kauserud H."/>
        </authorList>
    </citation>
    <scope>NUCLEOTIDE SEQUENCE</scope>
    <source>
        <strain evidence="2">CBHHK067</strain>
    </source>
</reference>
<dbReference type="EMBL" id="JARKIE010000571">
    <property type="protein sequence ID" value="KAJ7626766.1"/>
    <property type="molecule type" value="Genomic_DNA"/>
</dbReference>
<organism evidence="2 3">
    <name type="scientific">Mycena rosella</name>
    <name type="common">Pink bonnet</name>
    <name type="synonym">Agaricus rosellus</name>
    <dbReference type="NCBI Taxonomy" id="1033263"/>
    <lineage>
        <taxon>Eukaryota</taxon>
        <taxon>Fungi</taxon>
        <taxon>Dikarya</taxon>
        <taxon>Basidiomycota</taxon>
        <taxon>Agaricomycotina</taxon>
        <taxon>Agaricomycetes</taxon>
        <taxon>Agaricomycetidae</taxon>
        <taxon>Agaricales</taxon>
        <taxon>Marasmiineae</taxon>
        <taxon>Mycenaceae</taxon>
        <taxon>Mycena</taxon>
    </lineage>
</organism>
<evidence type="ECO:0000313" key="2">
    <source>
        <dbReference type="EMBL" id="KAJ7626766.1"/>
    </source>
</evidence>
<dbReference type="Proteomes" id="UP001221757">
    <property type="component" value="Unassembled WGS sequence"/>
</dbReference>
<feature type="compositionally biased region" description="Basic and acidic residues" evidence="1">
    <location>
        <begin position="1"/>
        <end position="21"/>
    </location>
</feature>
<comment type="caution">
    <text evidence="2">The sequence shown here is derived from an EMBL/GenBank/DDBJ whole genome shotgun (WGS) entry which is preliminary data.</text>
</comment>
<accession>A0AAD7FJ13</accession>
<evidence type="ECO:0000313" key="3">
    <source>
        <dbReference type="Proteomes" id="UP001221757"/>
    </source>
</evidence>